<reference evidence="8" key="1">
    <citation type="submission" date="2022-01" db="EMBL/GenBank/DDBJ databases">
        <authorList>
            <person name="King R."/>
        </authorList>
    </citation>
    <scope>NUCLEOTIDE SEQUENCE</scope>
</reference>
<feature type="compositionally biased region" description="Basic and acidic residues" evidence="5">
    <location>
        <begin position="624"/>
        <end position="638"/>
    </location>
</feature>
<dbReference type="Gene3D" id="1.10.167.10">
    <property type="entry name" value="Regulator of G-protein Signalling 4, domain 2"/>
    <property type="match status" value="1"/>
</dbReference>
<dbReference type="InterPro" id="IPR014936">
    <property type="entry name" value="Axin_b-cat-bd"/>
</dbReference>
<dbReference type="PANTHER" id="PTHR46102:SF2">
    <property type="entry name" value="AXIN"/>
    <property type="match status" value="1"/>
</dbReference>
<feature type="compositionally biased region" description="Low complexity" evidence="5">
    <location>
        <begin position="65"/>
        <end position="75"/>
    </location>
</feature>
<evidence type="ECO:0000313" key="9">
    <source>
        <dbReference type="Proteomes" id="UP001153636"/>
    </source>
</evidence>
<dbReference type="SUPFAM" id="SSF48097">
    <property type="entry name" value="Regulator of G-protein signaling, RGS"/>
    <property type="match status" value="1"/>
</dbReference>
<feature type="region of interest" description="Disordered" evidence="5">
    <location>
        <begin position="708"/>
        <end position="750"/>
    </location>
</feature>
<comment type="subcellular location">
    <subcellularLocation>
        <location evidence="1">Cytoplasm</location>
    </subcellularLocation>
</comment>
<sequence length="835" mass="94803">MSERESRSRFLGKQKQQHQQQQRLHEAGFDHKAPRPPIPGEERSHFLSDWQPTPSQMDWIKHKSSSSPPRKYYSYANESPPAPCGYEPEGSCRSNSRSSSKNCTSSENSPPPACLKWANSLHSLLQDPDGVKLFHQYLESEGQHHADTLDFWFACEGLRKQTATEKIHQLVKVIYRKFFVKSALPIDDELRKEIGKNIKSSQCLEPPVTLFDKAQAIVEQLIDETTYPNFLKSDMYLQYLENVQNLSSSSSDFGNEFSNLTNGPDPLPTLHEDMELIMNPPVHLSHASGVSTGYHTPNINVGGPPVRLTKDLLLISQKHRAVDLRPKSETFASMILYRGLTSGAHAAYNSYNPVSRQDSELHSLSSHSDARTESDNMSMTDSSVDGRPSRRKEVLEARKIRELASRNKETHMQQLFIPRTQRVDTRQCRALDTDTFAAILIEKLEPIKRDQDHQELLDRKLKENESLMSSKSDIQSAIRELQLGDDNDPEDILDQHLSRVLSDRNSCRSPGLSSPRQFSPPRNRHVQNSYPRSRRKDKEGSIYSIDSGNVHDFADGSEHKMAMVKSKSMPEYPDERFSRGFSGRRQPKKPQSELADSGVSVVSDTAPMPVKENRVLTWLLESDKSGRGASHTHSEMSLKHRSHRTSSATSPNAGRRRKGFGSRSSSLERSTGSSTLVPAQPFIADPNMPPLPSPNTAIQLEEARRRLLEDDIRTRPKQRSSNRYYPEMSHSSQSTLRKSMRGPRQTTLGQAGDDVTTVVFNFCEEQFPYRTKIPGTQITLRQFKEYLPKKGNYRYFFKTLCEELGNQVIQEEVSNDMEVLPLWEGKIMAQVKPID</sequence>
<dbReference type="Pfam" id="PF00615">
    <property type="entry name" value="RGS"/>
    <property type="match status" value="1"/>
</dbReference>
<dbReference type="InterPro" id="IPR044926">
    <property type="entry name" value="RGS_subdomain_2"/>
</dbReference>
<dbReference type="PROSITE" id="PS50841">
    <property type="entry name" value="DIX"/>
    <property type="match status" value="1"/>
</dbReference>
<feature type="compositionally biased region" description="Low complexity" evidence="5">
    <location>
        <begin position="91"/>
        <end position="108"/>
    </location>
</feature>
<dbReference type="AlphaFoldDB" id="A0A9P0GGC2"/>
<dbReference type="EMBL" id="OV651815">
    <property type="protein sequence ID" value="CAH1108247.1"/>
    <property type="molecule type" value="Genomic_DNA"/>
</dbReference>
<keyword evidence="2" id="KW-0963">Cytoplasm</keyword>
<feature type="compositionally biased region" description="Basic and acidic residues" evidence="5">
    <location>
        <begin position="23"/>
        <end position="33"/>
    </location>
</feature>
<dbReference type="Proteomes" id="UP001153636">
    <property type="component" value="Chromosome 3"/>
</dbReference>
<feature type="domain" description="RGS" evidence="6">
    <location>
        <begin position="120"/>
        <end position="240"/>
    </location>
</feature>
<dbReference type="GO" id="GO:0060090">
    <property type="term" value="F:molecular adaptor activity"/>
    <property type="evidence" value="ECO:0007669"/>
    <property type="project" value="TreeGrafter"/>
</dbReference>
<dbReference type="GO" id="GO:0030877">
    <property type="term" value="C:beta-catenin destruction complex"/>
    <property type="evidence" value="ECO:0007669"/>
    <property type="project" value="TreeGrafter"/>
</dbReference>
<dbReference type="SMART" id="SM00021">
    <property type="entry name" value="DAX"/>
    <property type="match status" value="1"/>
</dbReference>
<evidence type="ECO:0008006" key="10">
    <source>
        <dbReference type="Google" id="ProtNLM"/>
    </source>
</evidence>
<feature type="region of interest" description="Disordered" evidence="5">
    <location>
        <begin position="1"/>
        <end position="109"/>
    </location>
</feature>
<dbReference type="SMART" id="SM00315">
    <property type="entry name" value="RGS"/>
    <property type="match status" value="1"/>
</dbReference>
<keyword evidence="3 4" id="KW-0879">Wnt signaling pathway</keyword>
<keyword evidence="9" id="KW-1185">Reference proteome</keyword>
<dbReference type="OrthoDB" id="10007451at2759"/>
<evidence type="ECO:0000259" key="7">
    <source>
        <dbReference type="PROSITE" id="PS50841"/>
    </source>
</evidence>
<dbReference type="PANTHER" id="PTHR46102">
    <property type="entry name" value="AXIN"/>
    <property type="match status" value="1"/>
</dbReference>
<organism evidence="8 9">
    <name type="scientific">Psylliodes chrysocephalus</name>
    <dbReference type="NCBI Taxonomy" id="3402493"/>
    <lineage>
        <taxon>Eukaryota</taxon>
        <taxon>Metazoa</taxon>
        <taxon>Ecdysozoa</taxon>
        <taxon>Arthropoda</taxon>
        <taxon>Hexapoda</taxon>
        <taxon>Insecta</taxon>
        <taxon>Pterygota</taxon>
        <taxon>Neoptera</taxon>
        <taxon>Endopterygota</taxon>
        <taxon>Coleoptera</taxon>
        <taxon>Polyphaga</taxon>
        <taxon>Cucujiformia</taxon>
        <taxon>Chrysomeloidea</taxon>
        <taxon>Chrysomelidae</taxon>
        <taxon>Galerucinae</taxon>
        <taxon>Alticini</taxon>
        <taxon>Psylliodes</taxon>
    </lineage>
</organism>
<feature type="compositionally biased region" description="Low complexity" evidence="5">
    <location>
        <begin position="661"/>
        <end position="676"/>
    </location>
</feature>
<feature type="region of interest" description="Disordered" evidence="5">
    <location>
        <begin position="358"/>
        <end position="393"/>
    </location>
</feature>
<dbReference type="InterPro" id="IPR001158">
    <property type="entry name" value="DIX"/>
</dbReference>
<evidence type="ECO:0000259" key="6">
    <source>
        <dbReference type="PROSITE" id="PS50132"/>
    </source>
</evidence>
<evidence type="ECO:0000256" key="4">
    <source>
        <dbReference type="PROSITE-ProRule" id="PRU00069"/>
    </source>
</evidence>
<dbReference type="GO" id="GO:0005886">
    <property type="term" value="C:plasma membrane"/>
    <property type="evidence" value="ECO:0007669"/>
    <property type="project" value="TreeGrafter"/>
</dbReference>
<dbReference type="GO" id="GO:0005737">
    <property type="term" value="C:cytoplasm"/>
    <property type="evidence" value="ECO:0007669"/>
    <property type="project" value="UniProtKB-SubCell"/>
</dbReference>
<dbReference type="InterPro" id="IPR036305">
    <property type="entry name" value="RGS_sf"/>
</dbReference>
<dbReference type="InterPro" id="IPR038207">
    <property type="entry name" value="DIX_dom_sf"/>
</dbReference>
<dbReference type="GO" id="GO:0032436">
    <property type="term" value="P:positive regulation of proteasomal ubiquitin-dependent protein catabolic process"/>
    <property type="evidence" value="ECO:0007669"/>
    <property type="project" value="TreeGrafter"/>
</dbReference>
<dbReference type="GO" id="GO:0005634">
    <property type="term" value="C:nucleus"/>
    <property type="evidence" value="ECO:0007669"/>
    <property type="project" value="TreeGrafter"/>
</dbReference>
<feature type="region of interest" description="Disordered" evidence="5">
    <location>
        <begin position="624"/>
        <end position="695"/>
    </location>
</feature>
<feature type="region of interest" description="Disordered" evidence="5">
    <location>
        <begin position="501"/>
        <end position="606"/>
    </location>
</feature>
<evidence type="ECO:0000313" key="8">
    <source>
        <dbReference type="EMBL" id="CAH1108247.1"/>
    </source>
</evidence>
<dbReference type="GO" id="GO:0031625">
    <property type="term" value="F:ubiquitin protein ligase binding"/>
    <property type="evidence" value="ECO:0007669"/>
    <property type="project" value="TreeGrafter"/>
</dbReference>
<dbReference type="GO" id="GO:0048468">
    <property type="term" value="P:cell development"/>
    <property type="evidence" value="ECO:0007669"/>
    <property type="project" value="TreeGrafter"/>
</dbReference>
<dbReference type="InterPro" id="IPR016137">
    <property type="entry name" value="RGS"/>
</dbReference>
<dbReference type="PROSITE" id="PS50132">
    <property type="entry name" value="RGS"/>
    <property type="match status" value="1"/>
</dbReference>
<dbReference type="GO" id="GO:0016055">
    <property type="term" value="P:Wnt signaling pathway"/>
    <property type="evidence" value="ECO:0007669"/>
    <property type="project" value="UniProtKB-KW"/>
</dbReference>
<dbReference type="SUPFAM" id="SSF54236">
    <property type="entry name" value="Ubiquitin-like"/>
    <property type="match status" value="1"/>
</dbReference>
<protein>
    <recommendedName>
        <fullName evidence="10">Axin</fullName>
    </recommendedName>
</protein>
<dbReference type="Pfam" id="PF00778">
    <property type="entry name" value="DIX"/>
    <property type="match status" value="1"/>
</dbReference>
<evidence type="ECO:0000256" key="2">
    <source>
        <dbReference type="ARBA" id="ARBA00022490"/>
    </source>
</evidence>
<evidence type="ECO:0000256" key="1">
    <source>
        <dbReference type="ARBA" id="ARBA00004496"/>
    </source>
</evidence>
<feature type="compositionally biased region" description="Basic and acidic residues" evidence="5">
    <location>
        <begin position="552"/>
        <end position="561"/>
    </location>
</feature>
<dbReference type="GO" id="GO:0008013">
    <property type="term" value="F:beta-catenin binding"/>
    <property type="evidence" value="ECO:0007669"/>
    <property type="project" value="TreeGrafter"/>
</dbReference>
<dbReference type="InterPro" id="IPR024066">
    <property type="entry name" value="RGS_subdom1/3"/>
</dbReference>
<proteinExistence type="predicted"/>
<name>A0A9P0GGC2_9CUCU</name>
<feature type="compositionally biased region" description="Polar residues" evidence="5">
    <location>
        <begin position="721"/>
        <end position="737"/>
    </location>
</feature>
<dbReference type="Gene3D" id="2.40.240.130">
    <property type="match status" value="1"/>
</dbReference>
<accession>A0A9P0GGC2</accession>
<evidence type="ECO:0000256" key="3">
    <source>
        <dbReference type="ARBA" id="ARBA00022687"/>
    </source>
</evidence>
<gene>
    <name evidence="8" type="ORF">PSYICH_LOCUS9273</name>
</gene>
<dbReference type="Pfam" id="PF08833">
    <property type="entry name" value="Axin_b-cat_bind"/>
    <property type="match status" value="1"/>
</dbReference>
<feature type="domain" description="DIX" evidence="7">
    <location>
        <begin position="753"/>
        <end position="835"/>
    </location>
</feature>
<feature type="compositionally biased region" description="Polar residues" evidence="5">
    <location>
        <begin position="507"/>
        <end position="517"/>
    </location>
</feature>
<dbReference type="InterPro" id="IPR029071">
    <property type="entry name" value="Ubiquitin-like_domsf"/>
</dbReference>
<dbReference type="GO" id="GO:0019901">
    <property type="term" value="F:protein kinase binding"/>
    <property type="evidence" value="ECO:0007669"/>
    <property type="project" value="TreeGrafter"/>
</dbReference>
<dbReference type="Gene3D" id="1.10.196.10">
    <property type="match status" value="1"/>
</dbReference>
<dbReference type="GO" id="GO:0090090">
    <property type="term" value="P:negative regulation of canonical Wnt signaling pathway"/>
    <property type="evidence" value="ECO:0007669"/>
    <property type="project" value="InterPro"/>
</dbReference>
<dbReference type="PRINTS" id="PR01301">
    <property type="entry name" value="RGSPROTEIN"/>
</dbReference>
<evidence type="ECO:0000256" key="5">
    <source>
        <dbReference type="SAM" id="MobiDB-lite"/>
    </source>
</evidence>
<dbReference type="InterPro" id="IPR043581">
    <property type="entry name" value="Axin-like"/>
</dbReference>